<sequence length="63" mass="7136">MELEHPHLAVLLLTIESDLREARAALDGSEESRLRYEAAQSRAEAAYFLAWDLLEVDPRLGRA</sequence>
<keyword evidence="2" id="KW-1185">Reference proteome</keyword>
<gene>
    <name evidence="1" type="ORF">A176_006449</name>
</gene>
<organism evidence="1 2">
    <name type="scientific">Pseudomyxococcus hansupus</name>
    <dbReference type="NCBI Taxonomy" id="1297742"/>
    <lineage>
        <taxon>Bacteria</taxon>
        <taxon>Pseudomonadati</taxon>
        <taxon>Myxococcota</taxon>
        <taxon>Myxococcia</taxon>
        <taxon>Myxococcales</taxon>
        <taxon>Cystobacterineae</taxon>
        <taxon>Myxococcaceae</taxon>
        <taxon>Pseudomyxococcus</taxon>
    </lineage>
</organism>
<evidence type="ECO:0000313" key="2">
    <source>
        <dbReference type="Proteomes" id="UP000009026"/>
    </source>
</evidence>
<accession>A0A0H4XMK2</accession>
<evidence type="ECO:0000313" key="1">
    <source>
        <dbReference type="EMBL" id="AKQ69537.1"/>
    </source>
</evidence>
<reference evidence="1 2" key="1">
    <citation type="journal article" date="2016" name="PLoS ONE">
        <title>Complete Genome Sequence and Comparative Genomics of a Novel Myxobacterium Myxococcus hansupus.</title>
        <authorList>
            <person name="Sharma G."/>
            <person name="Narwani T."/>
            <person name="Subramanian S."/>
        </authorList>
    </citation>
    <scope>NUCLEOTIDE SEQUENCE [LARGE SCALE GENOMIC DNA]</scope>
    <source>
        <strain evidence="2">mixupus</strain>
    </source>
</reference>
<dbReference type="PATRIC" id="fig|1297742.4.peg.6537"/>
<dbReference type="KEGG" id="mym:A176_006449"/>
<dbReference type="STRING" id="1297742.A176_006449"/>
<dbReference type="EMBL" id="CP012109">
    <property type="protein sequence ID" value="AKQ69537.1"/>
    <property type="molecule type" value="Genomic_DNA"/>
</dbReference>
<dbReference type="RefSeq" id="WP_002636097.1">
    <property type="nucleotide sequence ID" value="NZ_CP012109.1"/>
</dbReference>
<name>A0A0H4XMK2_9BACT</name>
<dbReference type="AlphaFoldDB" id="A0A0H4XMK2"/>
<dbReference type="OrthoDB" id="5383413at2"/>
<protein>
    <submittedName>
        <fullName evidence="1">Uncharacterized protein</fullName>
    </submittedName>
</protein>
<proteinExistence type="predicted"/>
<dbReference type="Proteomes" id="UP000009026">
    <property type="component" value="Chromosome"/>
</dbReference>